<reference evidence="1 2" key="1">
    <citation type="journal article" date="2016" name="Nat. Commun.">
        <title>Thousands of microbial genomes shed light on interconnected biogeochemical processes in an aquifer system.</title>
        <authorList>
            <person name="Anantharaman K."/>
            <person name="Brown C.T."/>
            <person name="Hug L.A."/>
            <person name="Sharon I."/>
            <person name="Castelle C.J."/>
            <person name="Probst A.J."/>
            <person name="Thomas B.C."/>
            <person name="Singh A."/>
            <person name="Wilkins M.J."/>
            <person name="Karaoz U."/>
            <person name="Brodie E.L."/>
            <person name="Williams K.H."/>
            <person name="Hubbard S.S."/>
            <person name="Banfield J.F."/>
        </authorList>
    </citation>
    <scope>NUCLEOTIDE SEQUENCE [LARGE SCALE GENOMIC DNA]</scope>
</reference>
<dbReference type="Gene3D" id="3.40.190.10">
    <property type="entry name" value="Periplasmic binding protein-like II"/>
    <property type="match status" value="1"/>
</dbReference>
<dbReference type="Proteomes" id="UP000178379">
    <property type="component" value="Unassembled WGS sequence"/>
</dbReference>
<dbReference type="SUPFAM" id="SSF53850">
    <property type="entry name" value="Periplasmic binding protein-like II"/>
    <property type="match status" value="1"/>
</dbReference>
<dbReference type="Pfam" id="PF12974">
    <property type="entry name" value="Phosphonate-bd"/>
    <property type="match status" value="1"/>
</dbReference>
<evidence type="ECO:0008006" key="3">
    <source>
        <dbReference type="Google" id="ProtNLM"/>
    </source>
</evidence>
<comment type="caution">
    <text evidence="1">The sequence shown here is derived from an EMBL/GenBank/DDBJ whole genome shotgun (WGS) entry which is preliminary data.</text>
</comment>
<gene>
    <name evidence="1" type="ORF">A2140_05470</name>
</gene>
<proteinExistence type="predicted"/>
<evidence type="ECO:0000313" key="2">
    <source>
        <dbReference type="Proteomes" id="UP000178379"/>
    </source>
</evidence>
<accession>A0A1F6T900</accession>
<organism evidence="1 2">
    <name type="scientific">Candidatus Muproteobacteria bacterium RBG_16_62_13</name>
    <dbReference type="NCBI Taxonomy" id="1817756"/>
    <lineage>
        <taxon>Bacteria</taxon>
        <taxon>Pseudomonadati</taxon>
        <taxon>Pseudomonadota</taxon>
        <taxon>Candidatus Muproteobacteria</taxon>
    </lineage>
</organism>
<dbReference type="EMBL" id="MFSQ01000007">
    <property type="protein sequence ID" value="OGI41556.1"/>
    <property type="molecule type" value="Genomic_DNA"/>
</dbReference>
<sequence length="284" mass="31142">MPEIKTPLTTVRIAHRAGGAALLLACLLFPGLLTAAEPAPLVLLVQPVLNEDQTRKAYQPLCDFIGKLAGRGCRVRTAPNFLAYWHLVQRNQDIDFVMDAAHFTDYRVQKMGYTVLAKIPDTVSYSLITPRGEAVFDPQELLGQNIATLGPPSIGAARLSAMYPNPMRQPTIREVANAEEGFELLAKKRVQAAILPTPVVGQRLARKGDVYVVMTTEPIPHIALSASPRVDPALREKIRQAVLAAPGSPDGRAMLKGIGFERFDAASAETYQNQSRVLKQYWGY</sequence>
<name>A0A1F6T900_9PROT</name>
<protein>
    <recommendedName>
        <fullName evidence="3">Solute-binding protein family 3/N-terminal domain-containing protein</fullName>
    </recommendedName>
</protein>
<dbReference type="STRING" id="1817756.A2140_05470"/>
<dbReference type="AlphaFoldDB" id="A0A1F6T900"/>
<evidence type="ECO:0000313" key="1">
    <source>
        <dbReference type="EMBL" id="OGI41556.1"/>
    </source>
</evidence>